<evidence type="ECO:0000256" key="6">
    <source>
        <dbReference type="ARBA" id="ARBA00022695"/>
    </source>
</evidence>
<dbReference type="Gene3D" id="1.10.150.20">
    <property type="entry name" value="5' to 3' exonuclease, C-terminal subdomain"/>
    <property type="match status" value="1"/>
</dbReference>
<protein>
    <recommendedName>
        <fullName evidence="3 11">DNA-directed RNA polymerase subunit alpha</fullName>
        <shortName evidence="11">RNAP subunit alpha</shortName>
        <ecNumber evidence="2 11">2.7.7.6</ecNumber>
    </recommendedName>
    <alternativeName>
        <fullName evidence="9 11">RNA polymerase subunit alpha</fullName>
    </alternativeName>
    <alternativeName>
        <fullName evidence="8 11">Transcriptase subunit alpha</fullName>
    </alternativeName>
</protein>
<comment type="function">
    <text evidence="11">DNA-dependent RNA polymerase catalyzes the transcription of DNA into RNA using the four ribonucleoside triphosphates as substrates.</text>
</comment>
<keyword evidence="14" id="KW-1185">Reference proteome</keyword>
<comment type="subunit">
    <text evidence="11">Homodimer. The RNAP catalytic core consists of 2 alpha, 1 beta, 1 beta' and 1 omega subunit. When a sigma factor is associated with the core the holoenzyme is formed, which can initiate transcription.</text>
</comment>
<dbReference type="GO" id="GO:0003899">
    <property type="term" value="F:DNA-directed RNA polymerase activity"/>
    <property type="evidence" value="ECO:0007669"/>
    <property type="project" value="UniProtKB-UniRule"/>
</dbReference>
<comment type="catalytic activity">
    <reaction evidence="10 11">
        <text>RNA(n) + a ribonucleoside 5'-triphosphate = RNA(n+1) + diphosphate</text>
        <dbReference type="Rhea" id="RHEA:21248"/>
        <dbReference type="Rhea" id="RHEA-COMP:14527"/>
        <dbReference type="Rhea" id="RHEA-COMP:17342"/>
        <dbReference type="ChEBI" id="CHEBI:33019"/>
        <dbReference type="ChEBI" id="CHEBI:61557"/>
        <dbReference type="ChEBI" id="CHEBI:140395"/>
        <dbReference type="EC" id="2.7.7.6"/>
    </reaction>
</comment>
<dbReference type="NCBIfam" id="NF003519">
    <property type="entry name" value="PRK05182.2-5"/>
    <property type="match status" value="1"/>
</dbReference>
<dbReference type="SUPFAM" id="SSF55257">
    <property type="entry name" value="RBP11-like subunits of RNA polymerase"/>
    <property type="match status" value="1"/>
</dbReference>
<proteinExistence type="inferred from homology"/>
<dbReference type="Pfam" id="PF01000">
    <property type="entry name" value="RNA_pol_A_bac"/>
    <property type="match status" value="1"/>
</dbReference>
<comment type="similarity">
    <text evidence="1 11">Belongs to the RNA polymerase alpha chain family.</text>
</comment>
<dbReference type="InterPro" id="IPR011262">
    <property type="entry name" value="DNA-dir_RNA_pol_insert"/>
</dbReference>
<sequence length="333" mass="35624">MLDFQVPRITTETVEENRGSFTIEPLDRGFGYTFGNSLRRVLLSSLAGAAVTSVRIEGVAHEFSTIPGVKEDVTDIVLNLKGIVCRMHSDATEIEAPLVVTGPGDITAKDIDLPSGVEILNPDAHIATLEKKTKLEVYLTIGRGRGYRPAEENKSPDQPIGVIPIDSIFSPVRRVAYAVEQARVGQKTDYDKLTLDIETDGSIDPHAALREAAEILISQLAIFTDADRVIELRDTGGLGALEPGLAGGGVGGVGGHGAGPGGRPANAMDDILIEELELGVRSYNCLKRAGIQTVGDLISKTENELNAIPNFGKKSIDEVIETLEGRGLHLRQD</sequence>
<reference evidence="14" key="2">
    <citation type="submission" date="2010-01" db="EMBL/GenBank/DDBJ databases">
        <title>The complete genome of Conexibacter woesei DSM 14684.</title>
        <authorList>
            <consortium name="US DOE Joint Genome Institute (JGI-PGF)"/>
            <person name="Lucas S."/>
            <person name="Copeland A."/>
            <person name="Lapidus A."/>
            <person name="Glavina del Rio T."/>
            <person name="Dalin E."/>
            <person name="Tice H."/>
            <person name="Bruce D."/>
            <person name="Goodwin L."/>
            <person name="Pitluck S."/>
            <person name="Kyrpides N."/>
            <person name="Mavromatis K."/>
            <person name="Ivanova N."/>
            <person name="Mikhailova N."/>
            <person name="Chertkov O."/>
            <person name="Brettin T."/>
            <person name="Detter J.C."/>
            <person name="Han C."/>
            <person name="Larimer F."/>
            <person name="Land M."/>
            <person name="Hauser L."/>
            <person name="Markowitz V."/>
            <person name="Cheng J.-F."/>
            <person name="Hugenholtz P."/>
            <person name="Woyke T."/>
            <person name="Wu D."/>
            <person name="Pukall R."/>
            <person name="Steenblock K."/>
            <person name="Schneider S."/>
            <person name="Klenk H.-P."/>
            <person name="Eisen J.A."/>
        </authorList>
    </citation>
    <scope>NUCLEOTIDE SEQUENCE [LARGE SCALE GENOMIC DNA]</scope>
    <source>
        <strain evidence="14">DSM 14684 / CIP 108061 / JCM 11494 / NBRC 100937 / ID131577</strain>
    </source>
</reference>
<evidence type="ECO:0000256" key="8">
    <source>
        <dbReference type="ARBA" id="ARBA00032524"/>
    </source>
</evidence>
<dbReference type="InterPro" id="IPR011263">
    <property type="entry name" value="DNA-dir_RNA_pol_RpoA/D/Rpb3"/>
</dbReference>
<dbReference type="AlphaFoldDB" id="D3EYS1"/>
<gene>
    <name evidence="11" type="primary">rpoA</name>
    <name evidence="13" type="ordered locus">Cwoe_1366</name>
</gene>
<evidence type="ECO:0000256" key="3">
    <source>
        <dbReference type="ARBA" id="ARBA00015972"/>
    </source>
</evidence>
<dbReference type="SUPFAM" id="SSF47789">
    <property type="entry name" value="C-terminal domain of RNA polymerase alpha subunit"/>
    <property type="match status" value="1"/>
</dbReference>
<evidence type="ECO:0000256" key="5">
    <source>
        <dbReference type="ARBA" id="ARBA00022679"/>
    </source>
</evidence>
<comment type="domain">
    <text evidence="11">The N-terminal domain is essential for RNAP assembly and basal transcription, whereas the C-terminal domain is involved in interaction with transcriptional regulators and with upstream promoter elements.</text>
</comment>
<dbReference type="SUPFAM" id="SSF56553">
    <property type="entry name" value="Insert subdomain of RNA polymerase alpha subunit"/>
    <property type="match status" value="1"/>
</dbReference>
<dbReference type="InterPro" id="IPR036603">
    <property type="entry name" value="RBP11-like"/>
</dbReference>
<keyword evidence="7 11" id="KW-0804">Transcription</keyword>
<dbReference type="GO" id="GO:0006351">
    <property type="term" value="P:DNA-templated transcription"/>
    <property type="evidence" value="ECO:0007669"/>
    <property type="project" value="UniProtKB-UniRule"/>
</dbReference>
<dbReference type="GO" id="GO:0003677">
    <property type="term" value="F:DNA binding"/>
    <property type="evidence" value="ECO:0007669"/>
    <property type="project" value="UniProtKB-UniRule"/>
</dbReference>
<name>D3EYS1_CONWI</name>
<dbReference type="GO" id="GO:0005737">
    <property type="term" value="C:cytoplasm"/>
    <property type="evidence" value="ECO:0007669"/>
    <property type="project" value="UniProtKB-ARBA"/>
</dbReference>
<dbReference type="NCBIfam" id="TIGR02027">
    <property type="entry name" value="rpoA"/>
    <property type="match status" value="1"/>
</dbReference>
<dbReference type="Gene3D" id="2.170.120.12">
    <property type="entry name" value="DNA-directed RNA polymerase, insert domain"/>
    <property type="match status" value="1"/>
</dbReference>
<dbReference type="HAMAP" id="MF_00059">
    <property type="entry name" value="RNApol_bact_RpoA"/>
    <property type="match status" value="1"/>
</dbReference>
<evidence type="ECO:0000259" key="12">
    <source>
        <dbReference type="SMART" id="SM00662"/>
    </source>
</evidence>
<dbReference type="SMART" id="SM00662">
    <property type="entry name" value="RPOLD"/>
    <property type="match status" value="1"/>
</dbReference>
<dbReference type="InterPro" id="IPR011773">
    <property type="entry name" value="DNA-dir_RpoA"/>
</dbReference>
<evidence type="ECO:0000256" key="11">
    <source>
        <dbReference type="HAMAP-Rule" id="MF_00059"/>
    </source>
</evidence>
<evidence type="ECO:0000256" key="10">
    <source>
        <dbReference type="ARBA" id="ARBA00048552"/>
    </source>
</evidence>
<accession>D3EYS1</accession>
<organism evidence="13 14">
    <name type="scientific">Conexibacter woesei (strain DSM 14684 / CCUG 47730 / CIP 108061 / JCM 11494 / NBRC 100937 / ID131577)</name>
    <dbReference type="NCBI Taxonomy" id="469383"/>
    <lineage>
        <taxon>Bacteria</taxon>
        <taxon>Bacillati</taxon>
        <taxon>Actinomycetota</taxon>
        <taxon>Thermoleophilia</taxon>
        <taxon>Solirubrobacterales</taxon>
        <taxon>Conexibacteraceae</taxon>
        <taxon>Conexibacter</taxon>
    </lineage>
</organism>
<dbReference type="OrthoDB" id="9805706at2"/>
<dbReference type="Pfam" id="PF03118">
    <property type="entry name" value="RNA_pol_A_CTD"/>
    <property type="match status" value="1"/>
</dbReference>
<evidence type="ECO:0000313" key="13">
    <source>
        <dbReference type="EMBL" id="ADB49795.1"/>
    </source>
</evidence>
<dbReference type="EMBL" id="CP001854">
    <property type="protein sequence ID" value="ADB49795.1"/>
    <property type="molecule type" value="Genomic_DNA"/>
</dbReference>
<dbReference type="EC" id="2.7.7.6" evidence="2 11"/>
<dbReference type="eggNOG" id="COG0202">
    <property type="taxonomic scope" value="Bacteria"/>
</dbReference>
<dbReference type="Gene3D" id="3.30.1360.10">
    <property type="entry name" value="RNA polymerase, RBP11-like subunit"/>
    <property type="match status" value="1"/>
</dbReference>
<dbReference type="RefSeq" id="WP_012932846.1">
    <property type="nucleotide sequence ID" value="NC_013739.1"/>
</dbReference>
<dbReference type="CDD" id="cd06928">
    <property type="entry name" value="RNAP_alpha_NTD"/>
    <property type="match status" value="1"/>
</dbReference>
<dbReference type="KEGG" id="cwo:Cwoe_1366"/>
<dbReference type="STRING" id="469383.Cwoe_1366"/>
<evidence type="ECO:0000256" key="2">
    <source>
        <dbReference type="ARBA" id="ARBA00012418"/>
    </source>
</evidence>
<feature type="region of interest" description="Alpha C-terminal domain (alpha-CTD)" evidence="11">
    <location>
        <begin position="265"/>
        <end position="333"/>
    </location>
</feature>
<keyword evidence="6 11" id="KW-0548">Nucleotidyltransferase</keyword>
<dbReference type="HOGENOM" id="CLU_053084_0_1_11"/>
<evidence type="ECO:0000256" key="9">
    <source>
        <dbReference type="ARBA" id="ARBA00033070"/>
    </source>
</evidence>
<evidence type="ECO:0000256" key="1">
    <source>
        <dbReference type="ARBA" id="ARBA00007123"/>
    </source>
</evidence>
<keyword evidence="4 11" id="KW-0240">DNA-directed RNA polymerase</keyword>
<dbReference type="GO" id="GO:0000428">
    <property type="term" value="C:DNA-directed RNA polymerase complex"/>
    <property type="evidence" value="ECO:0007669"/>
    <property type="project" value="UniProtKB-KW"/>
</dbReference>
<evidence type="ECO:0000256" key="4">
    <source>
        <dbReference type="ARBA" id="ARBA00022478"/>
    </source>
</evidence>
<feature type="domain" description="DNA-directed RNA polymerase RpoA/D/Rpb3-type" evidence="12">
    <location>
        <begin position="18"/>
        <end position="226"/>
    </location>
</feature>
<dbReference type="FunFam" id="2.170.120.12:FF:000001">
    <property type="entry name" value="DNA-directed RNA polymerase subunit alpha"/>
    <property type="match status" value="1"/>
</dbReference>
<evidence type="ECO:0000256" key="7">
    <source>
        <dbReference type="ARBA" id="ARBA00023163"/>
    </source>
</evidence>
<dbReference type="InterPro" id="IPR011260">
    <property type="entry name" value="RNAP_asu_C"/>
</dbReference>
<evidence type="ECO:0000313" key="14">
    <source>
        <dbReference type="Proteomes" id="UP000008229"/>
    </source>
</evidence>
<feature type="region of interest" description="Alpha N-terminal domain (alpha-NTD)" evidence="11">
    <location>
        <begin position="1"/>
        <end position="226"/>
    </location>
</feature>
<keyword evidence="5 11" id="KW-0808">Transferase</keyword>
<dbReference type="Pfam" id="PF01193">
    <property type="entry name" value="RNA_pol_L"/>
    <property type="match status" value="1"/>
</dbReference>
<dbReference type="GO" id="GO:0046983">
    <property type="term" value="F:protein dimerization activity"/>
    <property type="evidence" value="ECO:0007669"/>
    <property type="project" value="InterPro"/>
</dbReference>
<dbReference type="NCBIfam" id="NF003513">
    <property type="entry name" value="PRK05182.1-2"/>
    <property type="match status" value="1"/>
</dbReference>
<dbReference type="Proteomes" id="UP000008229">
    <property type="component" value="Chromosome"/>
</dbReference>
<reference evidence="13 14" key="1">
    <citation type="journal article" date="2010" name="Stand. Genomic Sci.">
        <title>Complete genome sequence of Conexibacter woesei type strain (ID131577).</title>
        <authorList>
            <person name="Pukall R."/>
            <person name="Lapidus A."/>
            <person name="Glavina Del Rio T."/>
            <person name="Copeland A."/>
            <person name="Tice H."/>
            <person name="Cheng J.-F."/>
            <person name="Lucas S."/>
            <person name="Chen F."/>
            <person name="Nolan M."/>
            <person name="Bruce D."/>
            <person name="Goodwin L."/>
            <person name="Pitluck S."/>
            <person name="Mavromatis K."/>
            <person name="Ivanova N."/>
            <person name="Ovchinnikova G."/>
            <person name="Pati A."/>
            <person name="Chen A."/>
            <person name="Palaniappan K."/>
            <person name="Land M."/>
            <person name="Hauser L."/>
            <person name="Chang Y.-J."/>
            <person name="Jeffries C.D."/>
            <person name="Chain P."/>
            <person name="Meincke L."/>
            <person name="Sims D."/>
            <person name="Brettin T."/>
            <person name="Detter J.C."/>
            <person name="Rohde M."/>
            <person name="Goeker M."/>
            <person name="Bristow J."/>
            <person name="Eisen J.A."/>
            <person name="Markowitz V."/>
            <person name="Kyrpides N.C."/>
            <person name="Klenk H.-P."/>
            <person name="Hugenholtz P."/>
        </authorList>
    </citation>
    <scope>NUCLEOTIDE SEQUENCE [LARGE SCALE GENOMIC DNA]</scope>
    <source>
        <strain evidence="14">DSM 14684 / CIP 108061 / JCM 11494 / NBRC 100937 / ID131577</strain>
    </source>
</reference>
<dbReference type="InterPro" id="IPR036643">
    <property type="entry name" value="RNApol_insert_sf"/>
</dbReference>